<keyword evidence="10" id="KW-1185">Reference proteome</keyword>
<feature type="transmembrane region" description="Helical" evidence="7">
    <location>
        <begin position="63"/>
        <end position="80"/>
    </location>
</feature>
<keyword evidence="3" id="KW-1003">Cell membrane</keyword>
<protein>
    <submittedName>
        <fullName evidence="9">MFS transporter</fullName>
    </submittedName>
</protein>
<feature type="transmembrane region" description="Helical" evidence="7">
    <location>
        <begin position="20"/>
        <end position="43"/>
    </location>
</feature>
<evidence type="ECO:0000256" key="1">
    <source>
        <dbReference type="ARBA" id="ARBA00004651"/>
    </source>
</evidence>
<dbReference type="PRINTS" id="PR01036">
    <property type="entry name" value="TCRTETB"/>
</dbReference>
<evidence type="ECO:0000256" key="3">
    <source>
        <dbReference type="ARBA" id="ARBA00022475"/>
    </source>
</evidence>
<feature type="non-terminal residue" evidence="9">
    <location>
        <position position="169"/>
    </location>
</feature>
<feature type="transmembrane region" description="Helical" evidence="7">
    <location>
        <begin position="111"/>
        <end position="137"/>
    </location>
</feature>
<dbReference type="PANTHER" id="PTHR42718">
    <property type="entry name" value="MAJOR FACILITATOR SUPERFAMILY MULTIDRUG TRANSPORTER MFSC"/>
    <property type="match status" value="1"/>
</dbReference>
<feature type="transmembrane region" description="Helical" evidence="7">
    <location>
        <begin position="87"/>
        <end position="105"/>
    </location>
</feature>
<keyword evidence="4 7" id="KW-0812">Transmembrane</keyword>
<dbReference type="PANTHER" id="PTHR42718:SF47">
    <property type="entry name" value="METHYL VIOLOGEN RESISTANCE PROTEIN SMVA"/>
    <property type="match status" value="1"/>
</dbReference>
<keyword evidence="6 7" id="KW-0472">Membrane</keyword>
<evidence type="ECO:0000256" key="5">
    <source>
        <dbReference type="ARBA" id="ARBA00022989"/>
    </source>
</evidence>
<evidence type="ECO:0000259" key="8">
    <source>
        <dbReference type="PROSITE" id="PS50850"/>
    </source>
</evidence>
<accession>A0ABW3E874</accession>
<organism evidence="9 10">
    <name type="scientific">Streptosporangium algeriense</name>
    <dbReference type="NCBI Taxonomy" id="1682748"/>
    <lineage>
        <taxon>Bacteria</taxon>
        <taxon>Bacillati</taxon>
        <taxon>Actinomycetota</taxon>
        <taxon>Actinomycetes</taxon>
        <taxon>Streptosporangiales</taxon>
        <taxon>Streptosporangiaceae</taxon>
        <taxon>Streptosporangium</taxon>
    </lineage>
</organism>
<evidence type="ECO:0000313" key="10">
    <source>
        <dbReference type="Proteomes" id="UP001597024"/>
    </source>
</evidence>
<evidence type="ECO:0000256" key="2">
    <source>
        <dbReference type="ARBA" id="ARBA00022448"/>
    </source>
</evidence>
<dbReference type="Pfam" id="PF07690">
    <property type="entry name" value="MFS_1"/>
    <property type="match status" value="1"/>
</dbReference>
<name>A0ABW3E874_9ACTN</name>
<comment type="caution">
    <text evidence="9">The sequence shown here is derived from an EMBL/GenBank/DDBJ whole genome shotgun (WGS) entry which is preliminary data.</text>
</comment>
<feature type="transmembrane region" description="Helical" evidence="7">
    <location>
        <begin position="149"/>
        <end position="168"/>
    </location>
</feature>
<dbReference type="InterPro" id="IPR036259">
    <property type="entry name" value="MFS_trans_sf"/>
</dbReference>
<keyword evidence="2" id="KW-0813">Transport</keyword>
<reference evidence="10" key="1">
    <citation type="journal article" date="2019" name="Int. J. Syst. Evol. Microbiol.">
        <title>The Global Catalogue of Microorganisms (GCM) 10K type strain sequencing project: providing services to taxonomists for standard genome sequencing and annotation.</title>
        <authorList>
            <consortium name="The Broad Institute Genomics Platform"/>
            <consortium name="The Broad Institute Genome Sequencing Center for Infectious Disease"/>
            <person name="Wu L."/>
            <person name="Ma J."/>
        </authorList>
    </citation>
    <scope>NUCLEOTIDE SEQUENCE [LARGE SCALE GENOMIC DNA]</scope>
    <source>
        <strain evidence="10">CCUG 62974</strain>
    </source>
</reference>
<dbReference type="PROSITE" id="PS50850">
    <property type="entry name" value="MFS"/>
    <property type="match status" value="1"/>
</dbReference>
<dbReference type="InterPro" id="IPR020846">
    <property type="entry name" value="MFS_dom"/>
</dbReference>
<dbReference type="PROSITE" id="PS00216">
    <property type="entry name" value="SUGAR_TRANSPORT_1"/>
    <property type="match status" value="1"/>
</dbReference>
<evidence type="ECO:0000313" key="9">
    <source>
        <dbReference type="EMBL" id="MFD0891231.1"/>
    </source>
</evidence>
<dbReference type="EMBL" id="JBHTHX010003013">
    <property type="protein sequence ID" value="MFD0891231.1"/>
    <property type="molecule type" value="Genomic_DNA"/>
</dbReference>
<sequence length="169" mass="17582">MSAVDTREREREGAAWRRWAALGVLSGSLLVIGIDLTVLNVALPEMAADLRPSAAQQLWIVDVYSLVLAGLLVTMSALADRWGRKRMLLSGFAVFGVASLLVLAADTAEAVIAIRALLGVGGAMIMPTTLSMIRTVFTDPAERAKALGVWAAVSSAGAAVGPIVGGLLL</sequence>
<dbReference type="Gene3D" id="1.20.1720.10">
    <property type="entry name" value="Multidrug resistance protein D"/>
    <property type="match status" value="1"/>
</dbReference>
<dbReference type="Proteomes" id="UP001597024">
    <property type="component" value="Unassembled WGS sequence"/>
</dbReference>
<dbReference type="SUPFAM" id="SSF103473">
    <property type="entry name" value="MFS general substrate transporter"/>
    <property type="match status" value="1"/>
</dbReference>
<feature type="domain" description="Major facilitator superfamily (MFS) profile" evidence="8">
    <location>
        <begin position="21"/>
        <end position="169"/>
    </location>
</feature>
<comment type="subcellular location">
    <subcellularLocation>
        <location evidence="1">Cell membrane</location>
        <topology evidence="1">Multi-pass membrane protein</topology>
    </subcellularLocation>
</comment>
<evidence type="ECO:0000256" key="4">
    <source>
        <dbReference type="ARBA" id="ARBA00022692"/>
    </source>
</evidence>
<evidence type="ECO:0000256" key="7">
    <source>
        <dbReference type="SAM" id="Phobius"/>
    </source>
</evidence>
<proteinExistence type="predicted"/>
<dbReference type="InterPro" id="IPR011701">
    <property type="entry name" value="MFS"/>
</dbReference>
<dbReference type="InterPro" id="IPR005829">
    <property type="entry name" value="Sugar_transporter_CS"/>
</dbReference>
<keyword evidence="5 7" id="KW-1133">Transmembrane helix</keyword>
<gene>
    <name evidence="9" type="ORF">ACFQ08_42355</name>
</gene>
<evidence type="ECO:0000256" key="6">
    <source>
        <dbReference type="ARBA" id="ARBA00023136"/>
    </source>
</evidence>